<keyword evidence="6 8" id="KW-1133">Transmembrane helix</keyword>
<evidence type="ECO:0000256" key="4">
    <source>
        <dbReference type="ARBA" id="ARBA00022519"/>
    </source>
</evidence>
<evidence type="ECO:0000256" key="9">
    <source>
        <dbReference type="SAM" id="MobiDB-lite"/>
    </source>
</evidence>
<feature type="transmembrane region" description="Helical" evidence="8">
    <location>
        <begin position="90"/>
        <end position="111"/>
    </location>
</feature>
<comment type="similarity">
    <text evidence="2 8">Belongs to the UPF0283 family.</text>
</comment>
<dbReference type="NCBIfam" id="TIGR01620">
    <property type="entry name" value="hyp_HI0043"/>
    <property type="match status" value="1"/>
</dbReference>
<evidence type="ECO:0000256" key="2">
    <source>
        <dbReference type="ARBA" id="ARBA00008255"/>
    </source>
</evidence>
<dbReference type="GO" id="GO:0005886">
    <property type="term" value="C:plasma membrane"/>
    <property type="evidence" value="ECO:0007669"/>
    <property type="project" value="UniProtKB-SubCell"/>
</dbReference>
<dbReference type="InterPro" id="IPR006507">
    <property type="entry name" value="UPF0283"/>
</dbReference>
<dbReference type="PANTHER" id="PTHR39342:SF1">
    <property type="entry name" value="UPF0283 MEMBRANE PROTEIN YCJF"/>
    <property type="match status" value="1"/>
</dbReference>
<name>A0A0A2XBD7_9PAST</name>
<feature type="transmembrane region" description="Helical" evidence="8">
    <location>
        <begin position="208"/>
        <end position="230"/>
    </location>
</feature>
<dbReference type="InterPro" id="IPR021147">
    <property type="entry name" value="DUF697"/>
</dbReference>
<dbReference type="PANTHER" id="PTHR39342">
    <property type="entry name" value="UPF0283 MEMBRANE PROTEIN YCJF"/>
    <property type="match status" value="1"/>
</dbReference>
<dbReference type="HAMAP" id="MF_01085">
    <property type="entry name" value="UPF0283"/>
    <property type="match status" value="1"/>
</dbReference>
<evidence type="ECO:0000256" key="3">
    <source>
        <dbReference type="ARBA" id="ARBA00022475"/>
    </source>
</evidence>
<gene>
    <name evidence="10" type="ORF">JP32_11280</name>
</gene>
<proteinExistence type="inferred from homology"/>
<keyword evidence="5 8" id="KW-0812">Transmembrane</keyword>
<evidence type="ECO:0000313" key="11">
    <source>
        <dbReference type="Proteomes" id="UP000030526"/>
    </source>
</evidence>
<dbReference type="Pfam" id="PF05128">
    <property type="entry name" value="DUF697"/>
    <property type="match status" value="1"/>
</dbReference>
<feature type="transmembrane region" description="Helical" evidence="8">
    <location>
        <begin position="61"/>
        <end position="78"/>
    </location>
</feature>
<feature type="region of interest" description="Disordered" evidence="9">
    <location>
        <begin position="1"/>
        <end position="24"/>
    </location>
</feature>
<dbReference type="AlphaFoldDB" id="A0A0A2XBD7"/>
<evidence type="ECO:0000256" key="6">
    <source>
        <dbReference type="ARBA" id="ARBA00022989"/>
    </source>
</evidence>
<dbReference type="RefSeq" id="WP_039084926.1">
    <property type="nucleotide sequence ID" value="NZ_JPXS01000072.1"/>
</dbReference>
<evidence type="ECO:0000256" key="1">
    <source>
        <dbReference type="ARBA" id="ARBA00004429"/>
    </source>
</evidence>
<dbReference type="EMBL" id="JPXS01000072">
    <property type="protein sequence ID" value="KGQ29443.1"/>
    <property type="molecule type" value="Genomic_DNA"/>
</dbReference>
<keyword evidence="3 8" id="KW-1003">Cell membrane</keyword>
<evidence type="ECO:0000256" key="7">
    <source>
        <dbReference type="ARBA" id="ARBA00023136"/>
    </source>
</evidence>
<dbReference type="Proteomes" id="UP000030526">
    <property type="component" value="Unassembled WGS sequence"/>
</dbReference>
<evidence type="ECO:0000256" key="8">
    <source>
        <dbReference type="HAMAP-Rule" id="MF_01085"/>
    </source>
</evidence>
<sequence length="351" mass="40157">MNDKHLFHPQDSEPQPEKLKTKREFHPTQVELDQSAYQEEGEMEQQLQQAIQRPLSWWQKGLIGTVALFGTATIAQAIQWLVDAWQQHQWINFAFALVFAAIVVFAVSAVVKEFRQLRQLKKLAILQQQSQHLQLNSPISNTEDSTKLTKQLLNYMQISPQQPQYQQWQQYANQGYNASELLKLFSEEFLHPLDQQAQKIVNKQALEATMIVAVSPLALVDMAFVAWRHLRLINKLAALYGVKLGYFSRIHLIRMVLFNIAFAGATDVIRDIGMDWLSQDLTAKLSARVAQGIGVGLLTARLGIKTMEFCRPVPFTAKEKPRLHTIHKLLIAEVKNVIKDNILKTVEKAER</sequence>
<keyword evidence="7 8" id="KW-0472">Membrane</keyword>
<comment type="caution">
    <text evidence="10">The sequence shown here is derived from an EMBL/GenBank/DDBJ whole genome shotgun (WGS) entry which is preliminary data.</text>
</comment>
<evidence type="ECO:0000313" key="10">
    <source>
        <dbReference type="EMBL" id="KGQ29443.1"/>
    </source>
</evidence>
<reference evidence="10 11" key="1">
    <citation type="submission" date="2014-08" db="EMBL/GenBank/DDBJ databases">
        <title>Chaperone-usher fimbriae in a diverse selection of Gallibacterium genomes.</title>
        <authorList>
            <person name="Kudirkiene E."/>
            <person name="Bager R.J."/>
            <person name="Johnson T.J."/>
            <person name="Bojesen A.M."/>
        </authorList>
    </citation>
    <scope>NUCLEOTIDE SEQUENCE [LARGE SCALE GENOMIC DNA]</scope>
    <source>
        <strain evidence="10 11">20558/3kl.</strain>
    </source>
</reference>
<accession>A0A0A2XBD7</accession>
<protein>
    <recommendedName>
        <fullName evidence="8">UPF0283 membrane protein JP32_11280</fullName>
    </recommendedName>
</protein>
<evidence type="ECO:0000256" key="5">
    <source>
        <dbReference type="ARBA" id="ARBA00022692"/>
    </source>
</evidence>
<keyword evidence="4" id="KW-0997">Cell inner membrane</keyword>
<organism evidence="10 11">
    <name type="scientific">Gallibacterium anatis</name>
    <dbReference type="NCBI Taxonomy" id="750"/>
    <lineage>
        <taxon>Bacteria</taxon>
        <taxon>Pseudomonadati</taxon>
        <taxon>Pseudomonadota</taxon>
        <taxon>Gammaproteobacteria</taxon>
        <taxon>Pasteurellales</taxon>
        <taxon>Pasteurellaceae</taxon>
        <taxon>Gallibacterium</taxon>
    </lineage>
</organism>
<comment type="subcellular location">
    <subcellularLocation>
        <location evidence="1">Cell inner membrane</location>
        <topology evidence="1">Multi-pass membrane protein</topology>
    </subcellularLocation>
    <subcellularLocation>
        <location evidence="8">Cell membrane</location>
        <topology evidence="8">Multi-pass membrane protein</topology>
    </subcellularLocation>
</comment>